<accession>F6DA97</accession>
<keyword evidence="7" id="KW-0813">Transport</keyword>
<keyword evidence="4 7" id="KW-0812">Transmembrane</keyword>
<comment type="similarity">
    <text evidence="2 7">Belongs to the ExbD/TolR family.</text>
</comment>
<dbReference type="GO" id="GO:0015031">
    <property type="term" value="P:protein transport"/>
    <property type="evidence" value="ECO:0007669"/>
    <property type="project" value="UniProtKB-KW"/>
</dbReference>
<evidence type="ECO:0000313" key="8">
    <source>
        <dbReference type="EMBL" id="AEG31063.1"/>
    </source>
</evidence>
<dbReference type="GO" id="GO:0005886">
    <property type="term" value="C:plasma membrane"/>
    <property type="evidence" value="ECO:0007669"/>
    <property type="project" value="UniProtKB-SubCell"/>
</dbReference>
<evidence type="ECO:0000256" key="7">
    <source>
        <dbReference type="RuleBase" id="RU003879"/>
    </source>
</evidence>
<evidence type="ECO:0000256" key="1">
    <source>
        <dbReference type="ARBA" id="ARBA00004162"/>
    </source>
</evidence>
<dbReference type="Pfam" id="PF02472">
    <property type="entry name" value="ExbD"/>
    <property type="match status" value="1"/>
</dbReference>
<dbReference type="HOGENOM" id="CLU_085305_3_5_6"/>
<keyword evidence="3" id="KW-1003">Cell membrane</keyword>
<dbReference type="eggNOG" id="COG0848">
    <property type="taxonomic scope" value="Bacteria"/>
</dbReference>
<dbReference type="InterPro" id="IPR003400">
    <property type="entry name" value="ExbD"/>
</dbReference>
<evidence type="ECO:0000256" key="5">
    <source>
        <dbReference type="ARBA" id="ARBA00022989"/>
    </source>
</evidence>
<keyword evidence="9" id="KW-1185">Reference proteome</keyword>
<sequence>MSLTSLIDVIFLLLLFFMLTTSFNREAAIAFNMAGIADTHSLETVSLQTTLLVQVSGDILRLEQDIITIEALLAMLQQTEQGIVLLSFDDSVNAQTLVELMARIGQVKGWQPRLVEAF</sequence>
<dbReference type="AlphaFoldDB" id="F6DA97"/>
<dbReference type="GO" id="GO:0022857">
    <property type="term" value="F:transmembrane transporter activity"/>
    <property type="evidence" value="ECO:0007669"/>
    <property type="project" value="InterPro"/>
</dbReference>
<evidence type="ECO:0000256" key="4">
    <source>
        <dbReference type="ARBA" id="ARBA00022692"/>
    </source>
</evidence>
<keyword evidence="5" id="KW-1133">Transmembrane helix</keyword>
<name>F6DA97_THICA</name>
<protein>
    <submittedName>
        <fullName evidence="8">Biopolymer transport protein ExbD/TolR</fullName>
    </submittedName>
</protein>
<dbReference type="EMBL" id="CP002776">
    <property type="protein sequence ID" value="AEG31063.1"/>
    <property type="molecule type" value="Genomic_DNA"/>
</dbReference>
<gene>
    <name evidence="8" type="ordered locus">Thicy_0287</name>
</gene>
<evidence type="ECO:0000256" key="2">
    <source>
        <dbReference type="ARBA" id="ARBA00005811"/>
    </source>
</evidence>
<evidence type="ECO:0000256" key="3">
    <source>
        <dbReference type="ARBA" id="ARBA00022475"/>
    </source>
</evidence>
<reference evidence="8 9" key="1">
    <citation type="submission" date="2011-05" db="EMBL/GenBank/DDBJ databases">
        <title>Complete sequence of Thioalkalimicrobium cyclicum ALM1.</title>
        <authorList>
            <consortium name="US DOE Joint Genome Institute"/>
            <person name="Lucas S."/>
            <person name="Han J."/>
            <person name="Lapidus A."/>
            <person name="Cheng J.-F."/>
            <person name="Goodwin L."/>
            <person name="Pitluck S."/>
            <person name="Peters L."/>
            <person name="Mikhailova N."/>
            <person name="Davenport K."/>
            <person name="Han C."/>
            <person name="Tapia R."/>
            <person name="Land M."/>
            <person name="Hauser L."/>
            <person name="Kyrpides N."/>
            <person name="Ivanova N."/>
            <person name="Pagani I."/>
            <person name="Kappler U."/>
            <person name="Woyke T."/>
        </authorList>
    </citation>
    <scope>NUCLEOTIDE SEQUENCE [LARGE SCALE GENOMIC DNA]</scope>
    <source>
        <strain evidence="9">DSM 14477 / JCM 11371 / ALM1</strain>
    </source>
</reference>
<keyword evidence="6" id="KW-0472">Membrane</keyword>
<proteinExistence type="inferred from homology"/>
<keyword evidence="7" id="KW-0653">Protein transport</keyword>
<evidence type="ECO:0000256" key="6">
    <source>
        <dbReference type="ARBA" id="ARBA00023136"/>
    </source>
</evidence>
<dbReference type="PANTHER" id="PTHR30558">
    <property type="entry name" value="EXBD MEMBRANE COMPONENT OF PMF-DRIVEN MACROMOLECULE IMPORT SYSTEM"/>
    <property type="match status" value="1"/>
</dbReference>
<dbReference type="STRING" id="717773.Thicy_0287"/>
<evidence type="ECO:0000313" key="9">
    <source>
        <dbReference type="Proteomes" id="UP000009232"/>
    </source>
</evidence>
<comment type="subcellular location">
    <subcellularLocation>
        <location evidence="1">Cell membrane</location>
        <topology evidence="1">Single-pass membrane protein</topology>
    </subcellularLocation>
    <subcellularLocation>
        <location evidence="7">Cell membrane</location>
        <topology evidence="7">Single-pass type II membrane protein</topology>
    </subcellularLocation>
</comment>
<organism evidence="8 9">
    <name type="scientific">Thiomicrospira cyclica (strain DSM 14477 / JCM 11371 / ALM1)</name>
    <name type="common">Thioalkalimicrobium cyclicum</name>
    <dbReference type="NCBI Taxonomy" id="717773"/>
    <lineage>
        <taxon>Bacteria</taxon>
        <taxon>Pseudomonadati</taxon>
        <taxon>Pseudomonadota</taxon>
        <taxon>Gammaproteobacteria</taxon>
        <taxon>Thiotrichales</taxon>
        <taxon>Piscirickettsiaceae</taxon>
        <taxon>Thiomicrospira</taxon>
    </lineage>
</organism>
<dbReference type="RefSeq" id="WP_013834846.1">
    <property type="nucleotide sequence ID" value="NC_015581.1"/>
</dbReference>
<dbReference type="Proteomes" id="UP000009232">
    <property type="component" value="Chromosome"/>
</dbReference>
<dbReference type="KEGG" id="tcy:Thicy_0287"/>